<reference evidence="5" key="1">
    <citation type="submission" date="2020-03" db="EMBL/GenBank/DDBJ databases">
        <authorList>
            <person name="Guo F."/>
        </authorList>
    </citation>
    <scope>NUCLEOTIDE SEQUENCE</scope>
    <source>
        <strain evidence="5">JCM 30134</strain>
    </source>
</reference>
<dbReference type="Pfam" id="PF00724">
    <property type="entry name" value="Oxidored_FMN"/>
    <property type="match status" value="1"/>
</dbReference>
<dbReference type="Gene3D" id="3.20.20.70">
    <property type="entry name" value="Aldolase class I"/>
    <property type="match status" value="1"/>
</dbReference>
<evidence type="ECO:0000313" key="5">
    <source>
        <dbReference type="EMBL" id="NHO66059.1"/>
    </source>
</evidence>
<dbReference type="GO" id="GO:0005829">
    <property type="term" value="C:cytosol"/>
    <property type="evidence" value="ECO:0007669"/>
    <property type="project" value="UniProtKB-ARBA"/>
</dbReference>
<dbReference type="Proteomes" id="UP000787472">
    <property type="component" value="Unassembled WGS sequence"/>
</dbReference>
<keyword evidence="6" id="KW-1185">Reference proteome</keyword>
<keyword evidence="3" id="KW-0560">Oxidoreductase</keyword>
<accession>A0A9E5JT50</accession>
<evidence type="ECO:0000256" key="1">
    <source>
        <dbReference type="ARBA" id="ARBA00001917"/>
    </source>
</evidence>
<dbReference type="SUPFAM" id="SSF51395">
    <property type="entry name" value="FMN-linked oxidoreductases"/>
    <property type="match status" value="1"/>
</dbReference>
<feature type="domain" description="NADH:flavin oxidoreductase/NADH oxidase N-terminal" evidence="4">
    <location>
        <begin position="6"/>
        <end position="331"/>
    </location>
</feature>
<dbReference type="CDD" id="cd02933">
    <property type="entry name" value="OYE_like_FMN"/>
    <property type="match status" value="1"/>
</dbReference>
<evidence type="ECO:0000256" key="3">
    <source>
        <dbReference type="ARBA" id="ARBA00023002"/>
    </source>
</evidence>
<dbReference type="PANTHER" id="PTHR22893:SF91">
    <property type="entry name" value="NADPH DEHYDROGENASE 2-RELATED"/>
    <property type="match status" value="1"/>
</dbReference>
<organism evidence="5 6">
    <name type="scientific">Pseudomaricurvus hydrocarbonicus</name>
    <dbReference type="NCBI Taxonomy" id="1470433"/>
    <lineage>
        <taxon>Bacteria</taxon>
        <taxon>Pseudomonadati</taxon>
        <taxon>Pseudomonadota</taxon>
        <taxon>Gammaproteobacteria</taxon>
        <taxon>Cellvibrionales</taxon>
        <taxon>Cellvibrionaceae</taxon>
        <taxon>Pseudomaricurvus</taxon>
    </lineage>
</organism>
<dbReference type="RefSeq" id="WP_167186200.1">
    <property type="nucleotide sequence ID" value="NZ_JAAONZ010000007.1"/>
</dbReference>
<dbReference type="InterPro" id="IPR001155">
    <property type="entry name" value="OxRdtase_FMN_N"/>
</dbReference>
<sequence>MSQNILFSPTRLGDIDISNRIVMAPMTRSRALPDGTPSPEAVEYYRQRASAGLIITEGTYPSETGKGYCRTPGLVSEQHRAGWQRVVDAVKSRNGALVMQLMHCGRIVSHDNQAENAECVAPSAIPAKGKMYTDTRGMVDFDTPRALLTEEIPKVIEEYRQAAQTAFDIGVDGVELHATSGYLPAQFLSSGSNQRSDQYGGNVSNRIRFVVEALESLIAVRGSGRVGLRICPGNPFNDLHDDNPDETFSELLKAINPMKLAYLHVIRMPSGPVDNLALARRHFTGPLIVNDSYSATEATTTLTTGEAQAVSFGRDFIANPDLVERLQQQRDLSPFDHSTLYTSGATGYTDYPPAP</sequence>
<dbReference type="GO" id="GO:0016628">
    <property type="term" value="F:oxidoreductase activity, acting on the CH-CH group of donors, NAD or NADP as acceptor"/>
    <property type="evidence" value="ECO:0007669"/>
    <property type="project" value="UniProtKB-ARBA"/>
</dbReference>
<dbReference type="InterPro" id="IPR045247">
    <property type="entry name" value="Oye-like"/>
</dbReference>
<comment type="similarity">
    <text evidence="2">Belongs to the NADH:flavin oxidoreductase/NADH oxidase family.</text>
</comment>
<comment type="cofactor">
    <cofactor evidence="1">
        <name>FMN</name>
        <dbReference type="ChEBI" id="CHEBI:58210"/>
    </cofactor>
</comment>
<dbReference type="PANTHER" id="PTHR22893">
    <property type="entry name" value="NADH OXIDOREDUCTASE-RELATED"/>
    <property type="match status" value="1"/>
</dbReference>
<protein>
    <submittedName>
        <fullName evidence="5">Alkene reductase</fullName>
    </submittedName>
</protein>
<dbReference type="FunFam" id="3.20.20.70:FF:000059">
    <property type="entry name" value="N-ethylmaleimide reductase, FMN-linked"/>
    <property type="match status" value="1"/>
</dbReference>
<evidence type="ECO:0000256" key="2">
    <source>
        <dbReference type="ARBA" id="ARBA00005979"/>
    </source>
</evidence>
<evidence type="ECO:0000313" key="6">
    <source>
        <dbReference type="Proteomes" id="UP000787472"/>
    </source>
</evidence>
<dbReference type="GO" id="GO:0010181">
    <property type="term" value="F:FMN binding"/>
    <property type="evidence" value="ECO:0007669"/>
    <property type="project" value="InterPro"/>
</dbReference>
<name>A0A9E5JT50_9GAMM</name>
<proteinExistence type="inferred from homology"/>
<comment type="caution">
    <text evidence="5">The sequence shown here is derived from an EMBL/GenBank/DDBJ whole genome shotgun (WGS) entry which is preliminary data.</text>
</comment>
<gene>
    <name evidence="5" type="ORF">G8770_10935</name>
</gene>
<dbReference type="AlphaFoldDB" id="A0A9E5JT50"/>
<dbReference type="InterPro" id="IPR013785">
    <property type="entry name" value="Aldolase_TIM"/>
</dbReference>
<evidence type="ECO:0000259" key="4">
    <source>
        <dbReference type="Pfam" id="PF00724"/>
    </source>
</evidence>
<dbReference type="EMBL" id="JAAONZ010000007">
    <property type="protein sequence ID" value="NHO66059.1"/>
    <property type="molecule type" value="Genomic_DNA"/>
</dbReference>